<feature type="transmembrane region" description="Helical" evidence="1">
    <location>
        <begin position="15"/>
        <end position="36"/>
    </location>
</feature>
<accession>A0A0F9V2K7</accession>
<keyword evidence="1" id="KW-1133">Transmembrane helix</keyword>
<proteinExistence type="predicted"/>
<organism evidence="2">
    <name type="scientific">marine sediment metagenome</name>
    <dbReference type="NCBI Taxonomy" id="412755"/>
    <lineage>
        <taxon>unclassified sequences</taxon>
        <taxon>metagenomes</taxon>
        <taxon>ecological metagenomes</taxon>
    </lineage>
</organism>
<name>A0A0F9V2K7_9ZZZZ</name>
<gene>
    <name evidence="2" type="ORF">LCGC14_0194210</name>
</gene>
<evidence type="ECO:0000313" key="2">
    <source>
        <dbReference type="EMBL" id="KKN93922.1"/>
    </source>
</evidence>
<comment type="caution">
    <text evidence="2">The sequence shown here is derived from an EMBL/GenBank/DDBJ whole genome shotgun (WGS) entry which is preliminary data.</text>
</comment>
<keyword evidence="1" id="KW-0472">Membrane</keyword>
<protein>
    <submittedName>
        <fullName evidence="2">Uncharacterized protein</fullName>
    </submittedName>
</protein>
<evidence type="ECO:0000256" key="1">
    <source>
        <dbReference type="SAM" id="Phobius"/>
    </source>
</evidence>
<keyword evidence="1" id="KW-0812">Transmembrane</keyword>
<sequence>MWERVIELMSDPTSAQVVVGIVSVLVAFIAVVIAIWNGIITRKNARLSVVPALSVWAEYPRASNPVCEIKLGNKGFGPAIPQSFQVFRDGSPVGGPIFDKVSNLIEGTFGKYLKEIHSVSSLERGHALGANDEITIAKFSVSEDLVRTGTDGMAQFMTRLSLVVRYEDIYRKKWIFAVHESDGYTLRDAWWSPSYWSARCKWASIVTPPPPSLKVDRRVK</sequence>
<reference evidence="2" key="1">
    <citation type="journal article" date="2015" name="Nature">
        <title>Complex archaea that bridge the gap between prokaryotes and eukaryotes.</title>
        <authorList>
            <person name="Spang A."/>
            <person name="Saw J.H."/>
            <person name="Jorgensen S.L."/>
            <person name="Zaremba-Niedzwiedzka K."/>
            <person name="Martijn J."/>
            <person name="Lind A.E."/>
            <person name="van Eijk R."/>
            <person name="Schleper C."/>
            <person name="Guy L."/>
            <person name="Ettema T.J."/>
        </authorList>
    </citation>
    <scope>NUCLEOTIDE SEQUENCE</scope>
</reference>
<dbReference type="AlphaFoldDB" id="A0A0F9V2K7"/>
<dbReference type="EMBL" id="LAZR01000083">
    <property type="protein sequence ID" value="KKN93922.1"/>
    <property type="molecule type" value="Genomic_DNA"/>
</dbReference>